<evidence type="ECO:0000256" key="1">
    <source>
        <dbReference type="SAM" id="Phobius"/>
    </source>
</evidence>
<feature type="transmembrane region" description="Helical" evidence="1">
    <location>
        <begin position="6"/>
        <end position="27"/>
    </location>
</feature>
<dbReference type="Proteomes" id="UP001626537">
    <property type="component" value="Chromosome"/>
</dbReference>
<reference evidence="2 3" key="1">
    <citation type="submission" date="2023-10" db="EMBL/GenBank/DDBJ databases">
        <title>Two novel species belonging to the OM43/NOR5 clade.</title>
        <authorList>
            <person name="Park M."/>
        </authorList>
    </citation>
    <scope>NUCLEOTIDE SEQUENCE [LARGE SCALE GENOMIC DNA]</scope>
    <source>
        <strain evidence="2 3">IMCC43200</strain>
    </source>
</reference>
<protein>
    <recommendedName>
        <fullName evidence="4">DUF4760 domain-containing protein</fullName>
    </recommendedName>
</protein>
<proteinExistence type="predicted"/>
<keyword evidence="1" id="KW-0472">Membrane</keyword>
<keyword evidence="1" id="KW-0812">Transmembrane</keyword>
<evidence type="ECO:0008006" key="4">
    <source>
        <dbReference type="Google" id="ProtNLM"/>
    </source>
</evidence>
<dbReference type="RefSeq" id="WP_407348412.1">
    <property type="nucleotide sequence ID" value="NZ_CP136864.1"/>
</dbReference>
<keyword evidence="1" id="KW-1133">Transmembrane helix</keyword>
<evidence type="ECO:0000313" key="2">
    <source>
        <dbReference type="EMBL" id="WOJ93767.1"/>
    </source>
</evidence>
<name>A0ABZ0I401_9GAMM</name>
<evidence type="ECO:0000313" key="3">
    <source>
        <dbReference type="Proteomes" id="UP001626537"/>
    </source>
</evidence>
<dbReference type="EMBL" id="CP136864">
    <property type="protein sequence ID" value="WOJ93767.1"/>
    <property type="molecule type" value="Genomic_DNA"/>
</dbReference>
<accession>A0ABZ0I401</accession>
<sequence>MNWDAIGATGELIGAITVMVTLIYLVIQLKQNTRALKSSTFQQVSNVMAQNWEVIIANPDMAALFLKAASGLKALDEKERFLFGAIATMLFRRVETVYTQEALGAIDARLTAGFKQSCISSLSHAGMREWWQQSQAAFSSEFVLWVNKELEAGVQPIHMGIGR</sequence>
<keyword evidence="3" id="KW-1185">Reference proteome</keyword>
<organism evidence="2 3">
    <name type="scientific">Congregibacter variabilis</name>
    <dbReference type="NCBI Taxonomy" id="3081200"/>
    <lineage>
        <taxon>Bacteria</taxon>
        <taxon>Pseudomonadati</taxon>
        <taxon>Pseudomonadota</taxon>
        <taxon>Gammaproteobacteria</taxon>
        <taxon>Cellvibrionales</taxon>
        <taxon>Halieaceae</taxon>
        <taxon>Congregibacter</taxon>
    </lineage>
</organism>
<gene>
    <name evidence="2" type="ORF">R0135_01040</name>
</gene>